<name>A0ABV9SW42_9BACT</name>
<dbReference type="Gene3D" id="3.30.2310.20">
    <property type="entry name" value="RelE-like"/>
    <property type="match status" value="1"/>
</dbReference>
<sequence>MRKRPYNFRLSGEAEADVYESYLWYESQRKGLGEEFLDALDAAGQAIGDDPMTYRIRYKKIVRAFVVDRFPYLVLYVVKGNDIDVISVFNTNQHPRRWKKRLK</sequence>
<keyword evidence="3" id="KW-1185">Reference proteome</keyword>
<comment type="caution">
    <text evidence="2">The sequence shown here is derived from an EMBL/GenBank/DDBJ whole genome shotgun (WGS) entry which is preliminary data.</text>
</comment>
<evidence type="ECO:0000313" key="3">
    <source>
        <dbReference type="Proteomes" id="UP001595818"/>
    </source>
</evidence>
<gene>
    <name evidence="2" type="ORF">ACFPFU_02590</name>
</gene>
<keyword evidence="1" id="KW-1277">Toxin-antitoxin system</keyword>
<dbReference type="Pfam" id="PF05016">
    <property type="entry name" value="ParE_toxin"/>
    <property type="match status" value="1"/>
</dbReference>
<evidence type="ECO:0000313" key="2">
    <source>
        <dbReference type="EMBL" id="MFC4870559.1"/>
    </source>
</evidence>
<protein>
    <submittedName>
        <fullName evidence="2">Type II toxin-antitoxin system RelE/ParE family toxin</fullName>
    </submittedName>
</protein>
<reference evidence="3" key="1">
    <citation type="journal article" date="2019" name="Int. J. Syst. Evol. Microbiol.">
        <title>The Global Catalogue of Microorganisms (GCM) 10K type strain sequencing project: providing services to taxonomists for standard genome sequencing and annotation.</title>
        <authorList>
            <consortium name="The Broad Institute Genomics Platform"/>
            <consortium name="The Broad Institute Genome Sequencing Center for Infectious Disease"/>
            <person name="Wu L."/>
            <person name="Ma J."/>
        </authorList>
    </citation>
    <scope>NUCLEOTIDE SEQUENCE [LARGE SCALE GENOMIC DNA]</scope>
    <source>
        <strain evidence="3">CGMCC 4.7466</strain>
    </source>
</reference>
<dbReference type="EMBL" id="JBHSJJ010000001">
    <property type="protein sequence ID" value="MFC4870559.1"/>
    <property type="molecule type" value="Genomic_DNA"/>
</dbReference>
<proteinExistence type="predicted"/>
<evidence type="ECO:0000256" key="1">
    <source>
        <dbReference type="ARBA" id="ARBA00022649"/>
    </source>
</evidence>
<dbReference type="RefSeq" id="WP_377061199.1">
    <property type="nucleotide sequence ID" value="NZ_JBHSJJ010000001.1"/>
</dbReference>
<dbReference type="Proteomes" id="UP001595818">
    <property type="component" value="Unassembled WGS sequence"/>
</dbReference>
<organism evidence="2 3">
    <name type="scientific">Negadavirga shengliensis</name>
    <dbReference type="NCBI Taxonomy" id="1389218"/>
    <lineage>
        <taxon>Bacteria</taxon>
        <taxon>Pseudomonadati</taxon>
        <taxon>Bacteroidota</taxon>
        <taxon>Cytophagia</taxon>
        <taxon>Cytophagales</taxon>
        <taxon>Cyclobacteriaceae</taxon>
        <taxon>Negadavirga</taxon>
    </lineage>
</organism>
<dbReference type="InterPro" id="IPR035093">
    <property type="entry name" value="RelE/ParE_toxin_dom_sf"/>
</dbReference>
<dbReference type="InterPro" id="IPR007712">
    <property type="entry name" value="RelE/ParE_toxin"/>
</dbReference>
<accession>A0ABV9SW42</accession>